<proteinExistence type="inferred from homology"/>
<comment type="similarity">
    <text evidence="1 3">Belongs to the peptidase S14 family.</text>
</comment>
<dbReference type="PANTHER" id="PTHR10381">
    <property type="entry name" value="ATP-DEPENDENT CLP PROTEASE PROTEOLYTIC SUBUNIT"/>
    <property type="match status" value="1"/>
</dbReference>
<dbReference type="GO" id="GO:0009368">
    <property type="term" value="C:endopeptidase Clp complex"/>
    <property type="evidence" value="ECO:0007669"/>
    <property type="project" value="TreeGrafter"/>
</dbReference>
<evidence type="ECO:0000313" key="6">
    <source>
        <dbReference type="Proteomes" id="UP000525078"/>
    </source>
</evidence>
<dbReference type="FunFam" id="3.90.226.10:FF:000020">
    <property type="entry name" value="ATP-dependent Clp protease proteolytic subunit"/>
    <property type="match status" value="1"/>
</dbReference>
<dbReference type="AlphaFoldDB" id="A0A7J6F3D5"/>
<dbReference type="Gene3D" id="3.90.226.10">
    <property type="entry name" value="2-enoyl-CoA Hydratase, Chain A, domain 1"/>
    <property type="match status" value="1"/>
</dbReference>
<dbReference type="EMBL" id="JAATIP010000167">
    <property type="protein sequence ID" value="KAF4364399.1"/>
    <property type="molecule type" value="Genomic_DNA"/>
</dbReference>
<organism evidence="5 6">
    <name type="scientific">Cannabis sativa</name>
    <name type="common">Hemp</name>
    <name type="synonym">Marijuana</name>
    <dbReference type="NCBI Taxonomy" id="3483"/>
    <lineage>
        <taxon>Eukaryota</taxon>
        <taxon>Viridiplantae</taxon>
        <taxon>Streptophyta</taxon>
        <taxon>Embryophyta</taxon>
        <taxon>Tracheophyta</taxon>
        <taxon>Spermatophyta</taxon>
        <taxon>Magnoliopsida</taxon>
        <taxon>eudicotyledons</taxon>
        <taxon>Gunneridae</taxon>
        <taxon>Pentapetalae</taxon>
        <taxon>rosids</taxon>
        <taxon>fabids</taxon>
        <taxon>Rosales</taxon>
        <taxon>Cannabaceae</taxon>
        <taxon>Cannabis</taxon>
    </lineage>
</organism>
<dbReference type="PANTHER" id="PTHR10381:SF55">
    <property type="entry name" value="ATP-DEPENDENT CLP PROTEASE PROTEOLYTIC SUBUNIT-RELATED PROTEIN 1, CHLOROPLASTIC"/>
    <property type="match status" value="1"/>
</dbReference>
<dbReference type="Pfam" id="PF00574">
    <property type="entry name" value="CLP_protease"/>
    <property type="match status" value="1"/>
</dbReference>
<gene>
    <name evidence="5" type="ORF">F8388_006976</name>
</gene>
<dbReference type="GO" id="GO:0009532">
    <property type="term" value="C:plastid stroma"/>
    <property type="evidence" value="ECO:0007669"/>
    <property type="project" value="UniProtKB-ARBA"/>
</dbReference>
<accession>A0A7J6F3D5</accession>
<name>A0A7J6F3D5_CANSA</name>
<dbReference type="Proteomes" id="UP000525078">
    <property type="component" value="Unassembled WGS sequence"/>
</dbReference>
<reference evidence="5 6" key="1">
    <citation type="journal article" date="2020" name="bioRxiv">
        <title>Sequence and annotation of 42 cannabis genomes reveals extensive copy number variation in cannabinoid synthesis and pathogen resistance genes.</title>
        <authorList>
            <person name="Mckernan K.J."/>
            <person name="Helbert Y."/>
            <person name="Kane L.T."/>
            <person name="Ebling H."/>
            <person name="Zhang L."/>
            <person name="Liu B."/>
            <person name="Eaton Z."/>
            <person name="Mclaughlin S."/>
            <person name="Kingan S."/>
            <person name="Baybayan P."/>
            <person name="Concepcion G."/>
            <person name="Jordan M."/>
            <person name="Riva A."/>
            <person name="Barbazuk W."/>
            <person name="Harkins T."/>
        </authorList>
    </citation>
    <scope>NUCLEOTIDE SEQUENCE [LARGE SCALE GENOMIC DNA]</scope>
    <source>
        <strain evidence="6">cv. Jamaican Lion 4</strain>
        <tissue evidence="5">Leaf</tissue>
    </source>
</reference>
<dbReference type="GO" id="GO:0051117">
    <property type="term" value="F:ATPase binding"/>
    <property type="evidence" value="ECO:0007669"/>
    <property type="project" value="TreeGrafter"/>
</dbReference>
<sequence>MWKFKTAIGLVVMDLNKKRFTLEDTCAKIWKSSIHDRLKLFLWKNDAKFNGRVNARVAGMSSFTVLRETHALSWRIPGPEMIRVNVDFAFKNGLEAVCIVVRGEQDGALALSASKFSTELVLHRPLTRSVQDLVTENEESLPPSSKSMATSLISSLSTPSSSPRYLAPTNSSFLHATTNLFYSPSSFRVLSERDTTARRSFVSASAKSFDHIPKQFRQENLKDGYFHIFVSAFGTPLMDNFKNAPQYLYGLSPSQMDMFMTEDNPVRRQSEAVTEDSISSSHNYLNHGGMWSLSGMHEKGPSKYSMSVSMYRGGGARGYGRPRTAPPDLPSLLLDARICYLGMPIVPAVTELLVAQFMWLDYDNPAKPIYLYINSSGTQNEKMETVGSETEAYAIADMMSYVKSEVYTVNCGMAYGQAAMLLSLGAKGYRAVQPNCSTKLYLPKVNRSSGAVIDMWIKAKELDANTEYYIELLAKGTGKTKEEITKDIQRPKYLQSQEAIDYGVADKIINSRDIAFEKRNYDEMLAQSRATRRGAVGGSPQAAPSGLR</sequence>
<dbReference type="InterPro" id="IPR023562">
    <property type="entry name" value="ClpP/TepA"/>
</dbReference>
<evidence type="ECO:0000256" key="4">
    <source>
        <dbReference type="SAM" id="MobiDB-lite"/>
    </source>
</evidence>
<dbReference type="GO" id="GO:0004176">
    <property type="term" value="F:ATP-dependent peptidase activity"/>
    <property type="evidence" value="ECO:0007669"/>
    <property type="project" value="InterPro"/>
</dbReference>
<comment type="caution">
    <text evidence="5">The sequence shown here is derived from an EMBL/GenBank/DDBJ whole genome shotgun (WGS) entry which is preliminary data.</text>
</comment>
<feature type="region of interest" description="Disordered" evidence="4">
    <location>
        <begin position="528"/>
        <end position="548"/>
    </location>
</feature>
<evidence type="ECO:0000256" key="2">
    <source>
        <dbReference type="ARBA" id="ARBA00062827"/>
    </source>
</evidence>
<dbReference type="GO" id="GO:0004252">
    <property type="term" value="F:serine-type endopeptidase activity"/>
    <property type="evidence" value="ECO:0007669"/>
    <property type="project" value="InterPro"/>
</dbReference>
<evidence type="ECO:0000313" key="5">
    <source>
        <dbReference type="EMBL" id="KAF4364399.1"/>
    </source>
</evidence>
<dbReference type="CDD" id="cd07017">
    <property type="entry name" value="S14_ClpP_2"/>
    <property type="match status" value="1"/>
</dbReference>
<dbReference type="SUPFAM" id="SSF52096">
    <property type="entry name" value="ClpP/crotonase"/>
    <property type="match status" value="1"/>
</dbReference>
<dbReference type="InterPro" id="IPR001907">
    <property type="entry name" value="ClpP"/>
</dbReference>
<comment type="subunit">
    <text evidence="2">Component of the chloroplastic Clp protease core complex which consist of at least 16 proteins: CLPP4 (3 copies), CLPP5 (3 copies), CLPR4 (2 copies), ClpP1 (1 copy), CLPP6 (1 copy), CLPR2 (1 copy), CLPT1 (1 copy), CLPT2 (1 copy) and 3 copies of CLPP3 and/or CLPR1 and/or CLPR3. The core complex is organized in two heptameric rings, one containing CLPP3,4,5,6 in a 1:2:3:1 ratio and the other CLPP1 and CLPR1,2,3,4 in a 3:1:1:1:1 ratio.</text>
</comment>
<protein>
    <recommendedName>
        <fullName evidence="3">ATP-dependent Clp protease proteolytic subunit</fullName>
    </recommendedName>
</protein>
<evidence type="ECO:0000256" key="3">
    <source>
        <dbReference type="RuleBase" id="RU003567"/>
    </source>
</evidence>
<dbReference type="PRINTS" id="PR00127">
    <property type="entry name" value="CLPPROTEASEP"/>
</dbReference>
<dbReference type="InterPro" id="IPR029045">
    <property type="entry name" value="ClpP/crotonase-like_dom_sf"/>
</dbReference>
<dbReference type="GO" id="GO:0006515">
    <property type="term" value="P:protein quality control for misfolded or incompletely synthesized proteins"/>
    <property type="evidence" value="ECO:0007669"/>
    <property type="project" value="TreeGrafter"/>
</dbReference>
<evidence type="ECO:0000256" key="1">
    <source>
        <dbReference type="ARBA" id="ARBA00007039"/>
    </source>
</evidence>